<reference evidence="3 4" key="1">
    <citation type="submission" date="2008-03" db="EMBL/GenBank/DDBJ databases">
        <title>Complete sequence of Leptothrix cholodnii SP-6.</title>
        <authorList>
            <consortium name="US DOE Joint Genome Institute"/>
            <person name="Copeland A."/>
            <person name="Lucas S."/>
            <person name="Lapidus A."/>
            <person name="Glavina del Rio T."/>
            <person name="Dalin E."/>
            <person name="Tice H."/>
            <person name="Bruce D."/>
            <person name="Goodwin L."/>
            <person name="Pitluck S."/>
            <person name="Chertkov O."/>
            <person name="Brettin T."/>
            <person name="Detter J.C."/>
            <person name="Han C."/>
            <person name="Kuske C.R."/>
            <person name="Schmutz J."/>
            <person name="Larimer F."/>
            <person name="Land M."/>
            <person name="Hauser L."/>
            <person name="Kyrpides N."/>
            <person name="Lykidis A."/>
            <person name="Emerson D."/>
            <person name="Richardson P."/>
        </authorList>
    </citation>
    <scope>NUCLEOTIDE SEQUENCE [LARGE SCALE GENOMIC DNA]</scope>
    <source>
        <strain evidence="4">ATCC 51168 / LMG 8142 / SP-6</strain>
    </source>
</reference>
<dbReference type="PANTHER" id="PTHR22946:SF9">
    <property type="entry name" value="POLYKETIDE TRANSFERASE AF380"/>
    <property type="match status" value="1"/>
</dbReference>
<keyword evidence="1" id="KW-0378">Hydrolase</keyword>
<evidence type="ECO:0000313" key="4">
    <source>
        <dbReference type="Proteomes" id="UP000001693"/>
    </source>
</evidence>
<dbReference type="HOGENOM" id="CLU_789415_0_0_4"/>
<dbReference type="eggNOG" id="COG0412">
    <property type="taxonomic scope" value="Bacteria"/>
</dbReference>
<dbReference type="EMBL" id="CP001013">
    <property type="protein sequence ID" value="ACB35022.1"/>
    <property type="molecule type" value="Genomic_DNA"/>
</dbReference>
<proteinExistence type="predicted"/>
<dbReference type="GO" id="GO:0052689">
    <property type="term" value="F:carboxylic ester hydrolase activity"/>
    <property type="evidence" value="ECO:0007669"/>
    <property type="project" value="UniProtKB-ARBA"/>
</dbReference>
<keyword evidence="2" id="KW-0732">Signal</keyword>
<organism evidence="3 4">
    <name type="scientific">Leptothrix cholodnii (strain ATCC 51168 / LMG 8142 / SP-6)</name>
    <name type="common">Leptothrix discophora (strain SP-6)</name>
    <dbReference type="NCBI Taxonomy" id="395495"/>
    <lineage>
        <taxon>Bacteria</taxon>
        <taxon>Pseudomonadati</taxon>
        <taxon>Pseudomonadota</taxon>
        <taxon>Betaproteobacteria</taxon>
        <taxon>Burkholderiales</taxon>
        <taxon>Sphaerotilaceae</taxon>
        <taxon>Leptothrix</taxon>
    </lineage>
</organism>
<feature type="signal peptide" evidence="2">
    <location>
        <begin position="1"/>
        <end position="31"/>
    </location>
</feature>
<dbReference type="SUPFAM" id="SSF53474">
    <property type="entry name" value="alpha/beta-Hydrolases"/>
    <property type="match status" value="1"/>
</dbReference>
<dbReference type="PANTHER" id="PTHR22946">
    <property type="entry name" value="DIENELACTONE HYDROLASE DOMAIN-CONTAINING PROTEIN-RELATED"/>
    <property type="match status" value="1"/>
</dbReference>
<evidence type="ECO:0008006" key="5">
    <source>
        <dbReference type="Google" id="ProtNLM"/>
    </source>
</evidence>
<name>B1XWM1_LEPCP</name>
<dbReference type="Gene3D" id="3.40.50.1820">
    <property type="entry name" value="alpha/beta hydrolase"/>
    <property type="match status" value="1"/>
</dbReference>
<dbReference type="InterPro" id="IPR029058">
    <property type="entry name" value="AB_hydrolase_fold"/>
</dbReference>
<dbReference type="InterPro" id="IPR050261">
    <property type="entry name" value="FrsA_esterase"/>
</dbReference>
<feature type="chain" id="PRO_5002770324" description="Dienelactone hydrolase" evidence="2">
    <location>
        <begin position="32"/>
        <end position="351"/>
    </location>
</feature>
<protein>
    <recommendedName>
        <fullName evidence="5">Dienelactone hydrolase</fullName>
    </recommendedName>
</protein>
<dbReference type="KEGG" id="lch:Lcho_2757"/>
<dbReference type="RefSeq" id="WP_012347776.1">
    <property type="nucleotide sequence ID" value="NC_010524.1"/>
</dbReference>
<dbReference type="STRING" id="395495.Lcho_2757"/>
<evidence type="ECO:0000256" key="2">
    <source>
        <dbReference type="SAM" id="SignalP"/>
    </source>
</evidence>
<dbReference type="Proteomes" id="UP000001693">
    <property type="component" value="Chromosome"/>
</dbReference>
<accession>B1XWM1</accession>
<dbReference type="AlphaFoldDB" id="B1XWM1"/>
<gene>
    <name evidence="3" type="ordered locus">Lcho_2757</name>
</gene>
<evidence type="ECO:0000313" key="3">
    <source>
        <dbReference type="EMBL" id="ACB35022.1"/>
    </source>
</evidence>
<keyword evidence="4" id="KW-1185">Reference proteome</keyword>
<sequence length="351" mass="36849" precursor="true">MPSIDSCLRACSRLAAWMGALALGLSAQAHAQTLIADMSAGPPSGAYAFASTTPRTFADLIRNPGQGEPAQPVGHLFLPPGEGKVGAVIFVPGSGGIYSAMLDYWPKQFNAAGIALFSLDLFGPRGVKSTAEDQSQVPFAADTADAFAALKLLATHPRIDRNRIAVMGASRGGITAWRSAAQRLITAQNLPDGLRFAAHIPMYAGGCVGSFRLAVRPGVFGKAPMFWVHGDADDYTPIGPCSDYAALIGQAGTPTEFLTLEGARHKFDADGRGRIQVRGAQRTLAGCPIQLDIDTLVFSNRFTGERLSAEALENVRKSACSAVGASVESNVAARDNAAKGILAFLARVYAR</sequence>
<evidence type="ECO:0000256" key="1">
    <source>
        <dbReference type="ARBA" id="ARBA00022801"/>
    </source>
</evidence>